<dbReference type="OrthoDB" id="39466at2157"/>
<dbReference type="Proteomes" id="UP000325030">
    <property type="component" value="Chromosome"/>
</dbReference>
<reference evidence="4" key="1">
    <citation type="submission" date="2018-09" db="EMBL/GenBank/DDBJ databases">
        <title>Complete Genome Sequencing of Sulfolobus sp. JCM 16834.</title>
        <authorList>
            <person name="Kato S."/>
            <person name="Itoh T."/>
            <person name="Ohkuma M."/>
        </authorList>
    </citation>
    <scope>NUCLEOTIDE SEQUENCE [LARGE SCALE GENOMIC DNA]</scope>
    <source>
        <strain evidence="4">IC-007</strain>
    </source>
</reference>
<name>A0A510DYF7_9CREN</name>
<dbReference type="RefSeq" id="WP_054845812.1">
    <property type="nucleotide sequence ID" value="NZ_AP018929.1"/>
</dbReference>
<dbReference type="KEGG" id="step:IC006_2586"/>
<evidence type="ECO:0000313" key="4">
    <source>
        <dbReference type="Proteomes" id="UP000325030"/>
    </source>
</evidence>
<evidence type="ECO:0000313" key="2">
    <source>
        <dbReference type="EMBL" id="BBG28045.1"/>
    </source>
</evidence>
<reference evidence="1 3" key="2">
    <citation type="journal article" date="2020" name="Int. J. Syst. Evol. Microbiol.">
        <title>Sulfuracidifex tepidarius gen. nov., sp. nov. and transfer of Sulfolobus metallicus Huber and Stetter 1992 to the genus Sulfuracidifex as Sulfuracidifex metallicus comb. nov.</title>
        <authorList>
            <person name="Itoh T."/>
            <person name="Miura T."/>
            <person name="Sakai H.D."/>
            <person name="Kato S."/>
            <person name="Ohkuma M."/>
            <person name="Takashina T."/>
        </authorList>
    </citation>
    <scope>NUCLEOTIDE SEQUENCE [LARGE SCALE GENOMIC DNA]</scope>
    <source>
        <strain evidence="1 3">IC-006</strain>
        <strain evidence="2">IC-007</strain>
    </source>
</reference>
<dbReference type="EMBL" id="AP018929">
    <property type="protein sequence ID" value="BBG25251.1"/>
    <property type="molecule type" value="Genomic_DNA"/>
</dbReference>
<organism evidence="1 3">
    <name type="scientific">Sulfuracidifex tepidarius</name>
    <dbReference type="NCBI Taxonomy" id="1294262"/>
    <lineage>
        <taxon>Archaea</taxon>
        <taxon>Thermoproteota</taxon>
        <taxon>Thermoprotei</taxon>
        <taxon>Sulfolobales</taxon>
        <taxon>Sulfolobaceae</taxon>
        <taxon>Sulfuracidifex</taxon>
    </lineage>
</organism>
<gene>
    <name evidence="1" type="ORF">IC006_2586</name>
    <name evidence="2" type="ORF">IC007_2600</name>
</gene>
<dbReference type="Proteomes" id="UP000322983">
    <property type="component" value="Chromosome"/>
</dbReference>
<dbReference type="AlphaFoldDB" id="A0A510DYF7"/>
<protein>
    <submittedName>
        <fullName evidence="1">Uncharacterized protein</fullName>
    </submittedName>
</protein>
<sequence>MSSIIDLDSDTCSSDPIEAINYLKEQVIFKISKRNPLYHDIVNMGIEVVKDDGDQIYFKIKSSG</sequence>
<evidence type="ECO:0000313" key="1">
    <source>
        <dbReference type="EMBL" id="BBG25251.1"/>
    </source>
</evidence>
<dbReference type="STRING" id="1294262.GCA_001316085_01475"/>
<keyword evidence="3" id="KW-1185">Reference proteome</keyword>
<dbReference type="EMBL" id="AP018930">
    <property type="protein sequence ID" value="BBG28045.1"/>
    <property type="molecule type" value="Genomic_DNA"/>
</dbReference>
<evidence type="ECO:0000313" key="3">
    <source>
        <dbReference type="Proteomes" id="UP000322983"/>
    </source>
</evidence>
<accession>A0A510E681</accession>
<accession>A0A510DYF7</accession>
<dbReference type="GeneID" id="41718872"/>
<proteinExistence type="predicted"/>